<organism evidence="3 4">
    <name type="scientific">Parapedobacter koreensis</name>
    <dbReference type="NCBI Taxonomy" id="332977"/>
    <lineage>
        <taxon>Bacteria</taxon>
        <taxon>Pseudomonadati</taxon>
        <taxon>Bacteroidota</taxon>
        <taxon>Sphingobacteriia</taxon>
        <taxon>Sphingobacteriales</taxon>
        <taxon>Sphingobacteriaceae</taxon>
        <taxon>Parapedobacter</taxon>
    </lineage>
</organism>
<feature type="coiled-coil region" evidence="1">
    <location>
        <begin position="346"/>
        <end position="426"/>
    </location>
</feature>
<proteinExistence type="predicted"/>
<dbReference type="Proteomes" id="UP000198916">
    <property type="component" value="Unassembled WGS sequence"/>
</dbReference>
<sequence length="676" mass="76030">MNFLYSTVTRFGGFILILSLIHSVNVTCGNDLIRFRISDTIRIDDSKKPTILEIPLLLNPAITFKDVVLKYNRPSYISHNNYSDKSFVDAFKITKSEGDIPCITVEVNVGSLRKHGTYKGEIVFSVNQVDIPVPFTIIKPAVALTFIDTVRVEIVAGKLKLNPLLIKETGLQAGIDSLIIAVPYFKKANTSATLTVTNPHRIPAGSVIGVTYDVPDEFKKDLPLGVTVGSFELFSPEMKEQLVVPIKIVKKRGGFCLLFCLFSGLLLGWVVRHYLQNKKDSEESKLSALALLEKMTQEKDRVKDGKFRTEVAKLINDLDTKLQKHTFFADMLKSTNTLENEMNSTLQQFEACKSDFEQRIAGAKKEWMEISSCFESVGYAPFIKEKLAEAENDYHSAKANLEEGDSENAKANIKNATNRMKGFLSEFAGKLDGLVLAIEEYDVYPQINPDPIKDSISPAMQGIKADLTQLLTVETPVSIGVALADKIKRNFDNILQLIKRRLTKRFYELEIESGGSGSWQSFYQSFEAWKQSIDGILRDPYREMDSNVLVTLAKHWSVFEQEPKVALLDGTMTGVDMEVLTVYEHDPLPVGIQFTGQIPGIAPVSVRLHQARKHWLVYSLVQTFLLWFVLALIAFKFYAPDFIGKTDELIVIFLFAFGVDITVDNVMQLRDKIKFP</sequence>
<accession>A0A1H7F157</accession>
<evidence type="ECO:0000313" key="4">
    <source>
        <dbReference type="Proteomes" id="UP000198916"/>
    </source>
</evidence>
<evidence type="ECO:0000256" key="1">
    <source>
        <dbReference type="SAM" id="Coils"/>
    </source>
</evidence>
<keyword evidence="2" id="KW-1133">Transmembrane helix</keyword>
<dbReference type="STRING" id="332977.SAMN05421740_10124"/>
<evidence type="ECO:0000313" key="3">
    <source>
        <dbReference type="EMBL" id="SEK17720.1"/>
    </source>
</evidence>
<evidence type="ECO:0000256" key="2">
    <source>
        <dbReference type="SAM" id="Phobius"/>
    </source>
</evidence>
<keyword evidence="1" id="KW-0175">Coiled coil</keyword>
<keyword evidence="2" id="KW-0472">Membrane</keyword>
<feature type="transmembrane region" description="Helical" evidence="2">
    <location>
        <begin position="615"/>
        <end position="637"/>
    </location>
</feature>
<name>A0A1H7F157_9SPHI</name>
<keyword evidence="4" id="KW-1185">Reference proteome</keyword>
<gene>
    <name evidence="3" type="ORF">SAMN05421740_10124</name>
</gene>
<dbReference type="AlphaFoldDB" id="A0A1H7F157"/>
<dbReference type="EMBL" id="FNZR01000001">
    <property type="protein sequence ID" value="SEK17720.1"/>
    <property type="molecule type" value="Genomic_DNA"/>
</dbReference>
<reference evidence="4" key="1">
    <citation type="submission" date="2016-10" db="EMBL/GenBank/DDBJ databases">
        <authorList>
            <person name="Varghese N."/>
            <person name="Submissions S."/>
        </authorList>
    </citation>
    <scope>NUCLEOTIDE SEQUENCE [LARGE SCALE GENOMIC DNA]</scope>
    <source>
        <strain evidence="4">Jip14</strain>
    </source>
</reference>
<feature type="transmembrane region" description="Helical" evidence="2">
    <location>
        <begin position="252"/>
        <end position="271"/>
    </location>
</feature>
<keyword evidence="2" id="KW-0812">Transmembrane</keyword>
<feature type="transmembrane region" description="Helical" evidence="2">
    <location>
        <begin position="649"/>
        <end position="667"/>
    </location>
</feature>
<protein>
    <submittedName>
        <fullName evidence="3">Uncharacterized protein</fullName>
    </submittedName>
</protein>